<evidence type="ECO:0000256" key="1">
    <source>
        <dbReference type="SAM" id="MobiDB-lite"/>
    </source>
</evidence>
<name>A0A9D5CCH7_9LILI</name>
<evidence type="ECO:0000313" key="3">
    <source>
        <dbReference type="Proteomes" id="UP001085076"/>
    </source>
</evidence>
<proteinExistence type="predicted"/>
<reference evidence="2" key="1">
    <citation type="submission" date="2021-03" db="EMBL/GenBank/DDBJ databases">
        <authorList>
            <person name="Li Z."/>
            <person name="Yang C."/>
        </authorList>
    </citation>
    <scope>NUCLEOTIDE SEQUENCE</scope>
    <source>
        <strain evidence="2">Dzin_1.0</strain>
        <tissue evidence="2">Leaf</tissue>
    </source>
</reference>
<feature type="region of interest" description="Disordered" evidence="1">
    <location>
        <begin position="140"/>
        <end position="176"/>
    </location>
</feature>
<comment type="caution">
    <text evidence="2">The sequence shown here is derived from an EMBL/GenBank/DDBJ whole genome shotgun (WGS) entry which is preliminary data.</text>
</comment>
<reference evidence="2" key="2">
    <citation type="journal article" date="2022" name="Hortic Res">
        <title>The genome of Dioscorea zingiberensis sheds light on the biosynthesis, origin and evolution of the medicinally important diosgenin saponins.</title>
        <authorList>
            <person name="Li Y."/>
            <person name="Tan C."/>
            <person name="Li Z."/>
            <person name="Guo J."/>
            <person name="Li S."/>
            <person name="Chen X."/>
            <person name="Wang C."/>
            <person name="Dai X."/>
            <person name="Yang H."/>
            <person name="Song W."/>
            <person name="Hou L."/>
            <person name="Xu J."/>
            <person name="Tong Z."/>
            <person name="Xu A."/>
            <person name="Yuan X."/>
            <person name="Wang W."/>
            <person name="Yang Q."/>
            <person name="Chen L."/>
            <person name="Sun Z."/>
            <person name="Wang K."/>
            <person name="Pan B."/>
            <person name="Chen J."/>
            <person name="Bao Y."/>
            <person name="Liu F."/>
            <person name="Qi X."/>
            <person name="Gang D.R."/>
            <person name="Wen J."/>
            <person name="Li J."/>
        </authorList>
    </citation>
    <scope>NUCLEOTIDE SEQUENCE</scope>
    <source>
        <strain evidence="2">Dzin_1.0</strain>
    </source>
</reference>
<evidence type="ECO:0000313" key="2">
    <source>
        <dbReference type="EMBL" id="KAJ0970687.1"/>
    </source>
</evidence>
<gene>
    <name evidence="2" type="ORF">J5N97_018646</name>
</gene>
<dbReference type="PANTHER" id="PTHR36368">
    <property type="entry name" value="ATP-DEPENDENT CASEINOLYTIC PROTEASE/CROTONASE FAMILY PROTEIN"/>
    <property type="match status" value="1"/>
</dbReference>
<organism evidence="2 3">
    <name type="scientific">Dioscorea zingiberensis</name>
    <dbReference type="NCBI Taxonomy" id="325984"/>
    <lineage>
        <taxon>Eukaryota</taxon>
        <taxon>Viridiplantae</taxon>
        <taxon>Streptophyta</taxon>
        <taxon>Embryophyta</taxon>
        <taxon>Tracheophyta</taxon>
        <taxon>Spermatophyta</taxon>
        <taxon>Magnoliopsida</taxon>
        <taxon>Liliopsida</taxon>
        <taxon>Dioscoreales</taxon>
        <taxon>Dioscoreaceae</taxon>
        <taxon>Dioscorea</taxon>
    </lineage>
</organism>
<dbReference type="Proteomes" id="UP001085076">
    <property type="component" value="Miscellaneous, Linkage group lg05"/>
</dbReference>
<dbReference type="EMBL" id="JAGGNH010000005">
    <property type="protein sequence ID" value="KAJ0970687.1"/>
    <property type="molecule type" value="Genomic_DNA"/>
</dbReference>
<feature type="compositionally biased region" description="Basic and acidic residues" evidence="1">
    <location>
        <begin position="140"/>
        <end position="170"/>
    </location>
</feature>
<dbReference type="OrthoDB" id="1847229at2759"/>
<keyword evidence="3" id="KW-1185">Reference proteome</keyword>
<protein>
    <submittedName>
        <fullName evidence="2">Uncharacterized protein</fullName>
    </submittedName>
</protein>
<dbReference type="AlphaFoldDB" id="A0A9D5CCH7"/>
<sequence length="317" mass="35552">MAGDEGDGQTRAAEFRSSDLNTLHSQIHGDSLDTFSLPSQPLDVKNWFSSYEYESPECSGLPDYLGSYLLPEEDGEIDTQENPLDSSPDSTKFIDLRGDYEGKDSVFDSEINIDLSRTSGNLVEDDDFKAKRKISSLISKEEVSEPRLENKHDGDGFHSTRAEKDRRSIDENSSEELVSVVNEEGLNQICKSNEHSKCKESIHVKSNVADDENAATNGFISTKNRRNSWIEGGACHSKVASTMNCKNKEIQTNVLAKSGKRSVLVDRTNILGEADTVLEIAGKWQCTRKNKPYMGPPLKQLRMEQWFHRVSKDHSIR</sequence>
<accession>A0A9D5CCH7</accession>
<dbReference type="PANTHER" id="PTHR36368:SF1">
    <property type="entry name" value="ATP-DEPENDENT CASEINOLYTIC PROTEASE_CROTONASE FAMILY PROTEIN"/>
    <property type="match status" value="1"/>
</dbReference>